<dbReference type="Pfam" id="PF06240">
    <property type="entry name" value="COXG"/>
    <property type="match status" value="1"/>
</dbReference>
<dbReference type="PANTHER" id="PTHR38588">
    <property type="entry name" value="BLL0334 PROTEIN"/>
    <property type="match status" value="1"/>
</dbReference>
<gene>
    <name evidence="1" type="ORF">DV733_04340</name>
</gene>
<dbReference type="InterPro" id="IPR023393">
    <property type="entry name" value="START-like_dom_sf"/>
</dbReference>
<dbReference type="Gene3D" id="3.30.530.20">
    <property type="match status" value="1"/>
</dbReference>
<dbReference type="PANTHER" id="PTHR38588:SF1">
    <property type="entry name" value="BLL0334 PROTEIN"/>
    <property type="match status" value="1"/>
</dbReference>
<organism evidence="1 2">
    <name type="scientific">Halapricum salinum</name>
    <dbReference type="NCBI Taxonomy" id="1457250"/>
    <lineage>
        <taxon>Archaea</taxon>
        <taxon>Methanobacteriati</taxon>
        <taxon>Methanobacteriota</taxon>
        <taxon>Stenosarchaea group</taxon>
        <taxon>Halobacteria</taxon>
        <taxon>Halobacteriales</taxon>
        <taxon>Haloarculaceae</taxon>
        <taxon>Halapricum</taxon>
    </lineage>
</organism>
<dbReference type="STRING" id="1457250.GCA_000755225_03171"/>
<name>A0A4D6HHZ8_9EURY</name>
<evidence type="ECO:0000313" key="2">
    <source>
        <dbReference type="Proteomes" id="UP000296706"/>
    </source>
</evidence>
<reference evidence="1 2" key="1">
    <citation type="journal article" date="2019" name="Nat. Commun.">
        <title>A new type of DNA phosphorothioation-based antiviral system in archaea.</title>
        <authorList>
            <person name="Xiong L."/>
            <person name="Liu S."/>
            <person name="Chen S."/>
            <person name="Xiao Y."/>
            <person name="Zhu B."/>
            <person name="Gao Y."/>
            <person name="Zhang Y."/>
            <person name="Chen B."/>
            <person name="Luo J."/>
            <person name="Deng Z."/>
            <person name="Chen X."/>
            <person name="Wang L."/>
            <person name="Chen S."/>
        </authorList>
    </citation>
    <scope>NUCLEOTIDE SEQUENCE [LARGE SCALE GENOMIC DNA]</scope>
    <source>
        <strain evidence="1 2">CBA1105</strain>
    </source>
</reference>
<dbReference type="InterPro" id="IPR010419">
    <property type="entry name" value="CO_DH_gsu"/>
</dbReference>
<evidence type="ECO:0000313" key="1">
    <source>
        <dbReference type="EMBL" id="QCC52866.1"/>
    </source>
</evidence>
<protein>
    <submittedName>
        <fullName evidence="1">Carbon monoxide dehydrogenase</fullName>
    </submittedName>
</protein>
<dbReference type="OrthoDB" id="325648at2157"/>
<dbReference type="SUPFAM" id="SSF55961">
    <property type="entry name" value="Bet v1-like"/>
    <property type="match status" value="1"/>
</dbReference>
<proteinExistence type="predicted"/>
<accession>A0A4D6HHZ8</accession>
<dbReference type="EMBL" id="CP031310">
    <property type="protein sequence ID" value="QCC52866.1"/>
    <property type="molecule type" value="Genomic_DNA"/>
</dbReference>
<dbReference type="AlphaFoldDB" id="A0A4D6HHZ8"/>
<dbReference type="KEGG" id="hsn:DV733_04340"/>
<dbReference type="Proteomes" id="UP000296706">
    <property type="component" value="Chromosome"/>
</dbReference>
<sequence length="156" mass="17286">MEFADAVELATTKEHLWSLISDPETLTECVPGAESIERVSERKYELDITRGVASMSLSLTGEAEFVEMNPPDYIVTTGYAFGSKTGSEFDILAAMEMEELDAETVELTYRAEVEYSGGVATIPKRVIKPIVKRDVDTYFDNVRTLVESETSQSPEA</sequence>
<keyword evidence="2" id="KW-1185">Reference proteome</keyword>